<organism evidence="2 3">
    <name type="scientific">Pseudobacteroides cellulosolvens ATCC 35603 = DSM 2933</name>
    <dbReference type="NCBI Taxonomy" id="398512"/>
    <lineage>
        <taxon>Bacteria</taxon>
        <taxon>Bacillati</taxon>
        <taxon>Bacillota</taxon>
        <taxon>Clostridia</taxon>
        <taxon>Eubacteriales</taxon>
        <taxon>Oscillospiraceae</taxon>
        <taxon>Pseudobacteroides</taxon>
    </lineage>
</organism>
<accession>A0A0L6JT73</accession>
<proteinExistence type="predicted"/>
<name>A0A0L6JT73_9FIRM</name>
<dbReference type="RefSeq" id="WP_036937583.1">
    <property type="nucleotide sequence ID" value="NZ_JQKC01000005.1"/>
</dbReference>
<evidence type="ECO:0000256" key="1">
    <source>
        <dbReference type="SAM" id="MobiDB-lite"/>
    </source>
</evidence>
<reference evidence="3" key="1">
    <citation type="submission" date="2015-07" db="EMBL/GenBank/DDBJ databases">
        <title>Near-Complete Genome Sequence of the Cellulolytic Bacterium Bacteroides (Pseudobacteroides) cellulosolvens ATCC 35603.</title>
        <authorList>
            <person name="Dassa B."/>
            <person name="Utturkar S.M."/>
            <person name="Klingeman D.M."/>
            <person name="Hurt R.A."/>
            <person name="Keller M."/>
            <person name="Xu J."/>
            <person name="Reddy Y.H.K."/>
            <person name="Borovok I."/>
            <person name="Grinberg I.R."/>
            <person name="Lamed R."/>
            <person name="Zhivin O."/>
            <person name="Bayer E.A."/>
            <person name="Brown S.D."/>
        </authorList>
    </citation>
    <scope>NUCLEOTIDE SEQUENCE [LARGE SCALE GENOMIC DNA]</scope>
    <source>
        <strain evidence="3">DSM 2933</strain>
    </source>
</reference>
<dbReference type="OrthoDB" id="1711146at2"/>
<feature type="region of interest" description="Disordered" evidence="1">
    <location>
        <begin position="48"/>
        <end position="73"/>
    </location>
</feature>
<gene>
    <name evidence="2" type="ORF">Bccel_4159</name>
</gene>
<keyword evidence="3" id="KW-1185">Reference proteome</keyword>
<dbReference type="AlphaFoldDB" id="A0A0L6JT73"/>
<evidence type="ECO:0000313" key="3">
    <source>
        <dbReference type="Proteomes" id="UP000036923"/>
    </source>
</evidence>
<dbReference type="Proteomes" id="UP000036923">
    <property type="component" value="Unassembled WGS sequence"/>
</dbReference>
<protein>
    <submittedName>
        <fullName evidence="2">Uncharacterized protein</fullName>
    </submittedName>
</protein>
<sequence length="73" mass="8219">MKNHQKGDKVSINVIKQPNHVDTVSDKPVGRASEVPSCIYNHMRHAEGSKMTNDDGSEMICNKEGSWEHTKKK</sequence>
<evidence type="ECO:0000313" key="2">
    <source>
        <dbReference type="EMBL" id="KNY28885.1"/>
    </source>
</evidence>
<dbReference type="EMBL" id="LGTC01000001">
    <property type="protein sequence ID" value="KNY28885.1"/>
    <property type="molecule type" value="Genomic_DNA"/>
</dbReference>
<dbReference type="eggNOG" id="ENOG50334SQ">
    <property type="taxonomic scope" value="Bacteria"/>
</dbReference>
<comment type="caution">
    <text evidence="2">The sequence shown here is derived from an EMBL/GenBank/DDBJ whole genome shotgun (WGS) entry which is preliminary data.</text>
</comment>